<dbReference type="Pfam" id="PF01208">
    <property type="entry name" value="URO-D"/>
    <property type="match status" value="1"/>
</dbReference>
<feature type="domain" description="Uroporphyrinogen decarboxylase (URO-D)" evidence="1">
    <location>
        <begin position="76"/>
        <end position="331"/>
    </location>
</feature>
<dbReference type="PANTHER" id="PTHR47099">
    <property type="entry name" value="METHYLCOBAMIDE:COM METHYLTRANSFERASE MTBA"/>
    <property type="match status" value="1"/>
</dbReference>
<dbReference type="Proteomes" id="UP001470230">
    <property type="component" value="Unassembled WGS sequence"/>
</dbReference>
<proteinExistence type="predicted"/>
<comment type="caution">
    <text evidence="2">The sequence shown here is derived from an EMBL/GenBank/DDBJ whole genome shotgun (WGS) entry which is preliminary data.</text>
</comment>
<accession>A0ABR2LAI0</accession>
<evidence type="ECO:0000313" key="3">
    <source>
        <dbReference type="Proteomes" id="UP001470230"/>
    </source>
</evidence>
<dbReference type="InterPro" id="IPR052024">
    <property type="entry name" value="Methanogen_methyltrans"/>
</dbReference>
<dbReference type="InterPro" id="IPR000257">
    <property type="entry name" value="Uroporphyrinogen_deCOase"/>
</dbReference>
<dbReference type="PANTHER" id="PTHR47099:SF1">
    <property type="entry name" value="METHYLCOBAMIDE:COM METHYLTRANSFERASE MTBA"/>
    <property type="match status" value="1"/>
</dbReference>
<evidence type="ECO:0000313" key="2">
    <source>
        <dbReference type="EMBL" id="KAK8900337.1"/>
    </source>
</evidence>
<dbReference type="Gene3D" id="3.20.20.210">
    <property type="match status" value="1"/>
</dbReference>
<organism evidence="2 3">
    <name type="scientific">Tritrichomonas musculus</name>
    <dbReference type="NCBI Taxonomy" id="1915356"/>
    <lineage>
        <taxon>Eukaryota</taxon>
        <taxon>Metamonada</taxon>
        <taxon>Parabasalia</taxon>
        <taxon>Tritrichomonadida</taxon>
        <taxon>Tritrichomonadidae</taxon>
        <taxon>Tritrichomonas</taxon>
    </lineage>
</organism>
<dbReference type="EMBL" id="JAPFFF010000001">
    <property type="protein sequence ID" value="KAK8900337.1"/>
    <property type="molecule type" value="Genomic_DNA"/>
</dbReference>
<reference evidence="2 3" key="1">
    <citation type="submission" date="2024-04" db="EMBL/GenBank/DDBJ databases">
        <title>Tritrichomonas musculus Genome.</title>
        <authorList>
            <person name="Alves-Ferreira E."/>
            <person name="Grigg M."/>
            <person name="Lorenzi H."/>
            <person name="Galac M."/>
        </authorList>
    </citation>
    <scope>NUCLEOTIDE SEQUENCE [LARGE SCALE GENOMIC DNA]</scope>
    <source>
        <strain evidence="2 3">EAF2021</strain>
    </source>
</reference>
<sequence>MTENKRQLVLDTFDNKPTSRVPVGFWFHFVHPEHQDYRNNPSIIQQNIDGHKKFFSDFQPDFVKLMSDGFFPYPNPVLMNHKSLQEFESMKPLGENNEWITKQVDMVKKQKATFTYDVATFYNVFSPSNIIKFMIDTNSLGANAKFADWIMENKKAVKHALDTMAIDIATMVKKVITEGGADGIYFSVQNIQDPRITKEVYDEVLLPSEMTIIEAAKSVSNYNMLHICGYDGFLNHLDWYLSYPASCISWASTVEHVSLKEGKKLFGGRCVIGGFPNTKESILFKGTKEEITAETKRLVEEAGKVGVIIGADCSLPYDISIDHLKWVREALQ</sequence>
<protein>
    <recommendedName>
        <fullName evidence="1">Uroporphyrinogen decarboxylase (URO-D) domain-containing protein</fullName>
    </recommendedName>
</protein>
<name>A0ABR2LAI0_9EUKA</name>
<dbReference type="SUPFAM" id="SSF51726">
    <property type="entry name" value="UROD/MetE-like"/>
    <property type="match status" value="1"/>
</dbReference>
<evidence type="ECO:0000259" key="1">
    <source>
        <dbReference type="Pfam" id="PF01208"/>
    </source>
</evidence>
<keyword evidence="3" id="KW-1185">Reference proteome</keyword>
<dbReference type="InterPro" id="IPR038071">
    <property type="entry name" value="UROD/MetE-like_sf"/>
</dbReference>
<gene>
    <name evidence="2" type="ORF">M9Y10_002662</name>
</gene>